<proteinExistence type="predicted"/>
<gene>
    <name evidence="2" type="ORF">C7449_103467</name>
</gene>
<keyword evidence="3" id="KW-1185">Reference proteome</keyword>
<accession>A0A2T5BBT7</accession>
<evidence type="ECO:0000313" key="3">
    <source>
        <dbReference type="Proteomes" id="UP000241247"/>
    </source>
</evidence>
<keyword evidence="1" id="KW-1133">Transmembrane helix</keyword>
<reference evidence="2 3" key="1">
    <citation type="submission" date="2018-04" db="EMBL/GenBank/DDBJ databases">
        <title>Genomic Encyclopedia of Type Strains, Phase IV (KMG-IV): sequencing the most valuable type-strain genomes for metagenomic binning, comparative biology and taxonomic classification.</title>
        <authorList>
            <person name="Goeker M."/>
        </authorList>
    </citation>
    <scope>NUCLEOTIDE SEQUENCE [LARGE SCALE GENOMIC DNA]</scope>
    <source>
        <strain evidence="2 3">DSM 7138</strain>
    </source>
</reference>
<dbReference type="RefSeq" id="WP_146165060.1">
    <property type="nucleotide sequence ID" value="NZ_JBHEEX010000002.1"/>
</dbReference>
<dbReference type="AlphaFoldDB" id="A0A2T5BBT7"/>
<evidence type="ECO:0000313" key="2">
    <source>
        <dbReference type="EMBL" id="PTM96448.1"/>
    </source>
</evidence>
<dbReference type="OrthoDB" id="8282592at2"/>
<protein>
    <submittedName>
        <fullName evidence="2">Uncharacterized protein</fullName>
    </submittedName>
</protein>
<sequence>MALAAIGQRHCGMAEQRKGRSGKILFALLTLGVLSAIAATVLVANDFRNLNRLIGRFGHDPIASRAIAPEQHPRAARTDRLPQRKIEVPEHLIARIAPVETTFVRPMASAPEQLCRALESRGFVNDGWQQSAAHDGWECASYREFQVGGSTEDPNSSLYLSIRGSDQARLDSFRIKLNLENDGSRADVTGAAIAAVETFLAEMQWDEKAELLDDIRTLKEFDIAQLGSRIRLKKESGETPRYNFIITPDRTRPNNTSLPDYFDRRRWLPMPDPPMASRRDL</sequence>
<dbReference type="InterPro" id="IPR046071">
    <property type="entry name" value="DUF6030"/>
</dbReference>
<dbReference type="Pfam" id="PF19495">
    <property type="entry name" value="DUF6030"/>
    <property type="match status" value="1"/>
</dbReference>
<keyword evidence="1" id="KW-0472">Membrane</keyword>
<dbReference type="Proteomes" id="UP000241247">
    <property type="component" value="Unassembled WGS sequence"/>
</dbReference>
<dbReference type="EMBL" id="PZZZ01000003">
    <property type="protein sequence ID" value="PTM96448.1"/>
    <property type="molecule type" value="Genomic_DNA"/>
</dbReference>
<feature type="transmembrane region" description="Helical" evidence="1">
    <location>
        <begin position="24"/>
        <end position="44"/>
    </location>
</feature>
<keyword evidence="1" id="KW-0812">Transmembrane</keyword>
<comment type="caution">
    <text evidence="2">The sequence shown here is derived from an EMBL/GenBank/DDBJ whole genome shotgun (WGS) entry which is preliminary data.</text>
</comment>
<organism evidence="2 3">
    <name type="scientific">Mycoplana dimorpha</name>
    <dbReference type="NCBI Taxonomy" id="28320"/>
    <lineage>
        <taxon>Bacteria</taxon>
        <taxon>Pseudomonadati</taxon>
        <taxon>Pseudomonadota</taxon>
        <taxon>Alphaproteobacteria</taxon>
        <taxon>Hyphomicrobiales</taxon>
        <taxon>Rhizobiaceae</taxon>
        <taxon>Mycoplana</taxon>
    </lineage>
</organism>
<name>A0A2T5BBT7_MYCDI</name>
<evidence type="ECO:0000256" key="1">
    <source>
        <dbReference type="SAM" id="Phobius"/>
    </source>
</evidence>